<dbReference type="RefSeq" id="WP_234994825.1">
    <property type="nucleotide sequence ID" value="NZ_FNUZ01000007.1"/>
</dbReference>
<sequence>MTDMKWIAAFFLTCLAPIVAAQQPAQPDFDHSAKVAFFGITYLDESLQTQTYGPDPAEFARIEMLEDMVRDWFSEAGLSFVDLTPAEEDINRVVNLAKCYGCDSRIAVKLGAQYSLVGEVQKVSNLILSMNLQLRDAATGNMVRGRVVDIRANNDEAWARGMRYILKNAFFN</sequence>
<accession>A0A1H6BK67</accession>
<organism evidence="2 3">
    <name type="scientific">Thalassococcus halodurans</name>
    <dbReference type="NCBI Taxonomy" id="373675"/>
    <lineage>
        <taxon>Bacteria</taxon>
        <taxon>Pseudomonadati</taxon>
        <taxon>Pseudomonadota</taxon>
        <taxon>Alphaproteobacteria</taxon>
        <taxon>Rhodobacterales</taxon>
        <taxon>Roseobacteraceae</taxon>
        <taxon>Thalassococcus</taxon>
    </lineage>
</organism>
<evidence type="ECO:0000313" key="2">
    <source>
        <dbReference type="EMBL" id="SEG61073.1"/>
    </source>
</evidence>
<proteinExistence type="predicted"/>
<evidence type="ECO:0000256" key="1">
    <source>
        <dbReference type="SAM" id="SignalP"/>
    </source>
</evidence>
<dbReference type="EMBL" id="FNUZ01000007">
    <property type="protein sequence ID" value="SEG61073.1"/>
    <property type="molecule type" value="Genomic_DNA"/>
</dbReference>
<evidence type="ECO:0000313" key="3">
    <source>
        <dbReference type="Proteomes" id="UP000236752"/>
    </source>
</evidence>
<evidence type="ECO:0008006" key="4">
    <source>
        <dbReference type="Google" id="ProtNLM"/>
    </source>
</evidence>
<dbReference type="AlphaFoldDB" id="A0A1H6BK67"/>
<dbReference type="InterPro" id="IPR021698">
    <property type="entry name" value="DUF3280"/>
</dbReference>
<keyword evidence="3" id="KW-1185">Reference proteome</keyword>
<dbReference type="Pfam" id="PF11684">
    <property type="entry name" value="DUF3280"/>
    <property type="match status" value="1"/>
</dbReference>
<protein>
    <recommendedName>
        <fullName evidence="4">Peptidoglycan-synthase activator LpoB</fullName>
    </recommendedName>
</protein>
<dbReference type="Proteomes" id="UP000236752">
    <property type="component" value="Unassembled WGS sequence"/>
</dbReference>
<feature type="chain" id="PRO_5009293805" description="Peptidoglycan-synthase activator LpoB" evidence="1">
    <location>
        <begin position="22"/>
        <end position="172"/>
    </location>
</feature>
<name>A0A1H6BK67_9RHOB</name>
<reference evidence="2 3" key="1">
    <citation type="submission" date="2016-10" db="EMBL/GenBank/DDBJ databases">
        <authorList>
            <person name="de Groot N.N."/>
        </authorList>
    </citation>
    <scope>NUCLEOTIDE SEQUENCE [LARGE SCALE GENOMIC DNA]</scope>
    <source>
        <strain evidence="2 3">DSM 26915</strain>
    </source>
</reference>
<gene>
    <name evidence="2" type="ORF">SAMN04488045_3619</name>
</gene>
<keyword evidence="1" id="KW-0732">Signal</keyword>
<feature type="signal peptide" evidence="1">
    <location>
        <begin position="1"/>
        <end position="21"/>
    </location>
</feature>